<reference evidence="1 2" key="1">
    <citation type="submission" date="2013-11" db="EMBL/GenBank/DDBJ databases">
        <title>The Genome Sequence of Phytophthora parasitica P1976.</title>
        <authorList>
            <consortium name="The Broad Institute Genomics Platform"/>
            <person name="Russ C."/>
            <person name="Tyler B."/>
            <person name="Panabieres F."/>
            <person name="Shan W."/>
            <person name="Tripathy S."/>
            <person name="Grunwald N."/>
            <person name="Machado M."/>
            <person name="Johnson C.S."/>
            <person name="Walker B."/>
            <person name="Young S."/>
            <person name="Zeng Q."/>
            <person name="Gargeya S."/>
            <person name="Fitzgerald M."/>
            <person name="Haas B."/>
            <person name="Abouelleil A."/>
            <person name="Allen A.W."/>
            <person name="Alvarado L."/>
            <person name="Arachchi H.M."/>
            <person name="Berlin A.M."/>
            <person name="Chapman S.B."/>
            <person name="Gainer-Dewar J."/>
            <person name="Goldberg J."/>
            <person name="Griggs A."/>
            <person name="Gujja S."/>
            <person name="Hansen M."/>
            <person name="Howarth C."/>
            <person name="Imamovic A."/>
            <person name="Ireland A."/>
            <person name="Larimer J."/>
            <person name="McCowan C."/>
            <person name="Murphy C."/>
            <person name="Pearson M."/>
            <person name="Poon T.W."/>
            <person name="Priest M."/>
            <person name="Roberts A."/>
            <person name="Saif S."/>
            <person name="Shea T."/>
            <person name="Sisk P."/>
            <person name="Sykes S."/>
            <person name="Wortman J."/>
            <person name="Nusbaum C."/>
            <person name="Birren B."/>
        </authorList>
    </citation>
    <scope>NUCLEOTIDE SEQUENCE [LARGE SCALE GENOMIC DNA]</scope>
    <source>
        <strain evidence="1 2">P1976</strain>
    </source>
</reference>
<gene>
    <name evidence="1" type="ORF">F444_18998</name>
</gene>
<dbReference type="Proteomes" id="UP000028582">
    <property type="component" value="Unassembled WGS sequence"/>
</dbReference>
<organism evidence="1 2">
    <name type="scientific">Phytophthora nicotianae P1976</name>
    <dbReference type="NCBI Taxonomy" id="1317066"/>
    <lineage>
        <taxon>Eukaryota</taxon>
        <taxon>Sar</taxon>
        <taxon>Stramenopiles</taxon>
        <taxon>Oomycota</taxon>
        <taxon>Peronosporomycetes</taxon>
        <taxon>Peronosporales</taxon>
        <taxon>Peronosporaceae</taxon>
        <taxon>Phytophthora</taxon>
    </lineage>
</organism>
<sequence length="79" mass="8965">MYKTGRYCIMHVFSAQKRYYAIRSRVGVKVEELRLQDADYSPPQPPTEQFCSNSTALELAGAKSSLHGFELCYAVARTK</sequence>
<comment type="caution">
    <text evidence="1">The sequence shown here is derived from an EMBL/GenBank/DDBJ whole genome shotgun (WGS) entry which is preliminary data.</text>
</comment>
<evidence type="ECO:0000313" key="1">
    <source>
        <dbReference type="EMBL" id="ETO63284.1"/>
    </source>
</evidence>
<dbReference type="EMBL" id="ANJA01003512">
    <property type="protein sequence ID" value="ETO63284.1"/>
    <property type="molecule type" value="Genomic_DNA"/>
</dbReference>
<dbReference type="AlphaFoldDB" id="A0A080Z9H3"/>
<proteinExistence type="predicted"/>
<accession>A0A080Z9H3</accession>
<protein>
    <submittedName>
        <fullName evidence="1">Uncharacterized protein</fullName>
    </submittedName>
</protein>
<evidence type="ECO:0000313" key="2">
    <source>
        <dbReference type="Proteomes" id="UP000028582"/>
    </source>
</evidence>
<name>A0A080Z9H3_PHYNI</name>